<dbReference type="InterPro" id="IPR016201">
    <property type="entry name" value="PSI"/>
</dbReference>
<dbReference type="InterPro" id="IPR001627">
    <property type="entry name" value="Semap_dom"/>
</dbReference>
<dbReference type="GO" id="GO:0005178">
    <property type="term" value="F:integrin binding"/>
    <property type="evidence" value="ECO:0007669"/>
    <property type="project" value="TreeGrafter"/>
</dbReference>
<keyword evidence="8" id="KW-1185">Reference proteome</keyword>
<dbReference type="SMART" id="SM00630">
    <property type="entry name" value="Sema"/>
    <property type="match status" value="1"/>
</dbReference>
<feature type="domain" description="Sema" evidence="6">
    <location>
        <begin position="1"/>
        <end position="282"/>
    </location>
</feature>
<dbReference type="Proteomes" id="UP000770717">
    <property type="component" value="Unassembled WGS sequence"/>
</dbReference>
<accession>A0A8J6FKC4</accession>
<sequence length="437" mass="49949">MKTLFRKISGSDPLLYTGDKFLRHPEFVKSLVVEKEDKVQSKILLFFTEDNIESRTVEKRLPMVAQLCKNEAGSAKANTRNIFSTALKSRMICGNHLTEQYYPHLQDIYFLQGKTGNVIYGLFKNSWNHSAVCSYNVEDIELLFNTSSLMDSSKKDLKIRPGTCLPSRELTPEETSEEAFSHPELTEWLWPSQNRTVFQHVDHYRKVVVDEITAVNQKTYRVLILAKDNGTAHKVVELEDGAINILEVIPFKQEGKLQFMKLEPNQHVVYMGTTREIARFSLDDCAAYNNSCTDCIQSRDPFCGWIDGKCESILNSDRIMVHQDLKQNATCIDEKKATTEYRIGDTATNDIVYNEYFLTCPTLSNRANYISMKDNMEAGTCNPSNEICKLRINVATDHREFKCTAREMKAENGVSESNSATKCIWFLVFTVQLLIVI</sequence>
<evidence type="ECO:0000256" key="1">
    <source>
        <dbReference type="ARBA" id="ARBA00004370"/>
    </source>
</evidence>
<dbReference type="AlphaFoldDB" id="A0A8J6FKC4"/>
<dbReference type="PANTHER" id="PTHR11036">
    <property type="entry name" value="SEMAPHORIN"/>
    <property type="match status" value="1"/>
</dbReference>
<evidence type="ECO:0000256" key="3">
    <source>
        <dbReference type="ARBA" id="ARBA00023157"/>
    </source>
</evidence>
<evidence type="ECO:0000256" key="4">
    <source>
        <dbReference type="ARBA" id="ARBA00023180"/>
    </source>
</evidence>
<dbReference type="GO" id="GO:0007229">
    <property type="term" value="P:integrin-mediated signaling pathway"/>
    <property type="evidence" value="ECO:0007669"/>
    <property type="project" value="TreeGrafter"/>
</dbReference>
<dbReference type="GO" id="GO:0050727">
    <property type="term" value="P:regulation of inflammatory response"/>
    <property type="evidence" value="ECO:0007669"/>
    <property type="project" value="TreeGrafter"/>
</dbReference>
<evidence type="ECO:0000313" key="7">
    <source>
        <dbReference type="EMBL" id="KAG9489598.1"/>
    </source>
</evidence>
<dbReference type="GO" id="GO:0009897">
    <property type="term" value="C:external side of plasma membrane"/>
    <property type="evidence" value="ECO:0007669"/>
    <property type="project" value="TreeGrafter"/>
</dbReference>
<dbReference type="Pfam" id="PF01403">
    <property type="entry name" value="Sema"/>
    <property type="match status" value="1"/>
</dbReference>
<gene>
    <name evidence="7" type="ORF">GDO78_005517</name>
</gene>
<dbReference type="PANTHER" id="PTHR11036:SF80">
    <property type="entry name" value="SEMAPHORIN-7A"/>
    <property type="match status" value="1"/>
</dbReference>
<dbReference type="OrthoDB" id="9945363at2759"/>
<proteinExistence type="predicted"/>
<dbReference type="Gene3D" id="2.130.10.10">
    <property type="entry name" value="YVTN repeat-like/Quinoprotein amine dehydrogenase"/>
    <property type="match status" value="1"/>
</dbReference>
<keyword evidence="4" id="KW-0325">Glycoprotein</keyword>
<evidence type="ECO:0000259" key="6">
    <source>
        <dbReference type="PROSITE" id="PS51004"/>
    </source>
</evidence>
<evidence type="ECO:0000256" key="5">
    <source>
        <dbReference type="PROSITE-ProRule" id="PRU00352"/>
    </source>
</evidence>
<dbReference type="GO" id="GO:0001755">
    <property type="term" value="P:neural crest cell migration"/>
    <property type="evidence" value="ECO:0007669"/>
    <property type="project" value="TreeGrafter"/>
</dbReference>
<dbReference type="InterPro" id="IPR027231">
    <property type="entry name" value="Semaphorin"/>
</dbReference>
<dbReference type="Pfam" id="PF01437">
    <property type="entry name" value="PSI"/>
    <property type="match status" value="1"/>
</dbReference>
<dbReference type="GO" id="GO:0030215">
    <property type="term" value="F:semaphorin receptor binding"/>
    <property type="evidence" value="ECO:0007669"/>
    <property type="project" value="InterPro"/>
</dbReference>
<dbReference type="InterPro" id="IPR015943">
    <property type="entry name" value="WD40/YVTN_repeat-like_dom_sf"/>
</dbReference>
<evidence type="ECO:0000256" key="2">
    <source>
        <dbReference type="ARBA" id="ARBA00023136"/>
    </source>
</evidence>
<organism evidence="7 8">
    <name type="scientific">Eleutherodactylus coqui</name>
    <name type="common">Puerto Rican coqui</name>
    <dbReference type="NCBI Taxonomy" id="57060"/>
    <lineage>
        <taxon>Eukaryota</taxon>
        <taxon>Metazoa</taxon>
        <taxon>Chordata</taxon>
        <taxon>Craniata</taxon>
        <taxon>Vertebrata</taxon>
        <taxon>Euteleostomi</taxon>
        <taxon>Amphibia</taxon>
        <taxon>Batrachia</taxon>
        <taxon>Anura</taxon>
        <taxon>Neobatrachia</taxon>
        <taxon>Hyloidea</taxon>
        <taxon>Eleutherodactylidae</taxon>
        <taxon>Eleutherodactylinae</taxon>
        <taxon>Eleutherodactylus</taxon>
        <taxon>Eleutherodactylus</taxon>
    </lineage>
</organism>
<comment type="caution">
    <text evidence="7">The sequence shown here is derived from an EMBL/GenBank/DDBJ whole genome shotgun (WGS) entry which is preliminary data.</text>
</comment>
<protein>
    <recommendedName>
        <fullName evidence="6">Sema domain-containing protein</fullName>
    </recommendedName>
</protein>
<dbReference type="GO" id="GO:0045499">
    <property type="term" value="F:chemorepellent activity"/>
    <property type="evidence" value="ECO:0007669"/>
    <property type="project" value="TreeGrafter"/>
</dbReference>
<keyword evidence="2" id="KW-0472">Membrane</keyword>
<comment type="subcellular location">
    <subcellularLocation>
        <location evidence="1">Membrane</location>
    </subcellularLocation>
</comment>
<dbReference type="SMART" id="SM00423">
    <property type="entry name" value="PSI"/>
    <property type="match status" value="1"/>
</dbReference>
<reference evidence="7" key="1">
    <citation type="thesis" date="2020" institute="ProQuest LLC" country="789 East Eisenhower Parkway, Ann Arbor, MI, USA">
        <title>Comparative Genomics and Chromosome Evolution.</title>
        <authorList>
            <person name="Mudd A.B."/>
        </authorList>
    </citation>
    <scope>NUCLEOTIDE SEQUENCE</scope>
    <source>
        <strain evidence="7">HN-11 Male</strain>
        <tissue evidence="7">Kidney and liver</tissue>
    </source>
</reference>
<dbReference type="GO" id="GO:0007411">
    <property type="term" value="P:axon guidance"/>
    <property type="evidence" value="ECO:0007669"/>
    <property type="project" value="TreeGrafter"/>
</dbReference>
<dbReference type="InterPro" id="IPR036352">
    <property type="entry name" value="Semap_dom_sf"/>
</dbReference>
<dbReference type="Gene3D" id="3.30.1680.10">
    <property type="entry name" value="ligand-binding face of the semaphorins, domain 2"/>
    <property type="match status" value="1"/>
</dbReference>
<dbReference type="InterPro" id="IPR002165">
    <property type="entry name" value="Plexin_repeat"/>
</dbReference>
<dbReference type="GO" id="GO:0071526">
    <property type="term" value="P:semaphorin-plexin signaling pathway"/>
    <property type="evidence" value="ECO:0007669"/>
    <property type="project" value="TreeGrafter"/>
</dbReference>
<dbReference type="EMBL" id="WNTK01000002">
    <property type="protein sequence ID" value="KAG9489598.1"/>
    <property type="molecule type" value="Genomic_DNA"/>
</dbReference>
<evidence type="ECO:0000313" key="8">
    <source>
        <dbReference type="Proteomes" id="UP000770717"/>
    </source>
</evidence>
<dbReference type="GO" id="GO:0030335">
    <property type="term" value="P:positive regulation of cell migration"/>
    <property type="evidence" value="ECO:0007669"/>
    <property type="project" value="TreeGrafter"/>
</dbReference>
<keyword evidence="3" id="KW-1015">Disulfide bond</keyword>
<comment type="caution">
    <text evidence="5">Lacks conserved residue(s) required for the propagation of feature annotation.</text>
</comment>
<dbReference type="SUPFAM" id="SSF101912">
    <property type="entry name" value="Sema domain"/>
    <property type="match status" value="1"/>
</dbReference>
<dbReference type="PROSITE" id="PS51004">
    <property type="entry name" value="SEMA"/>
    <property type="match status" value="1"/>
</dbReference>
<name>A0A8J6FKC4_ELECQ</name>
<dbReference type="SUPFAM" id="SSF103575">
    <property type="entry name" value="Plexin repeat"/>
    <property type="match status" value="1"/>
</dbReference>